<keyword evidence="4" id="KW-0436">Ligase</keyword>
<dbReference type="Pfam" id="PF16177">
    <property type="entry name" value="ACAS_N"/>
    <property type="match status" value="1"/>
</dbReference>
<dbReference type="EC" id="6.2.1.17" evidence="4"/>
<dbReference type="InterPro" id="IPR032387">
    <property type="entry name" value="ACAS_N"/>
</dbReference>
<reference evidence="4 5" key="1">
    <citation type="submission" date="2020-08" db="EMBL/GenBank/DDBJ databases">
        <title>Sequencing the genomes of 1000 actinobacteria strains.</title>
        <authorList>
            <person name="Klenk H.-P."/>
        </authorList>
    </citation>
    <scope>NUCLEOTIDE SEQUENCE [LARGE SCALE GENOMIC DNA]</scope>
    <source>
        <strain evidence="4 5">DSM 45823</strain>
    </source>
</reference>
<accession>A0A7W3RAP1</accession>
<evidence type="ECO:0000256" key="1">
    <source>
        <dbReference type="ARBA" id="ARBA00006432"/>
    </source>
</evidence>
<name>A0A7W3RAP1_9ACTN</name>
<dbReference type="Gene3D" id="3.40.50.12780">
    <property type="entry name" value="N-terminal domain of ligase-like"/>
    <property type="match status" value="1"/>
</dbReference>
<dbReference type="Pfam" id="PF00501">
    <property type="entry name" value="AMP-binding"/>
    <property type="match status" value="1"/>
</dbReference>
<protein>
    <submittedName>
        <fullName evidence="4">Propionyl-CoA synthetase</fullName>
        <ecNumber evidence="4">6.2.1.17</ecNumber>
    </submittedName>
</protein>
<evidence type="ECO:0000313" key="5">
    <source>
        <dbReference type="Proteomes" id="UP000539313"/>
    </source>
</evidence>
<dbReference type="AlphaFoldDB" id="A0A7W3RAP1"/>
<feature type="domain" description="Acetyl-coenzyme A synthetase N-terminal" evidence="3">
    <location>
        <begin position="4"/>
        <end position="58"/>
    </location>
</feature>
<organism evidence="4 5">
    <name type="scientific">Thermomonospora cellulosilytica</name>
    <dbReference type="NCBI Taxonomy" id="1411118"/>
    <lineage>
        <taxon>Bacteria</taxon>
        <taxon>Bacillati</taxon>
        <taxon>Actinomycetota</taxon>
        <taxon>Actinomycetes</taxon>
        <taxon>Streptosporangiales</taxon>
        <taxon>Thermomonosporaceae</taxon>
        <taxon>Thermomonospora</taxon>
    </lineage>
</organism>
<proteinExistence type="inferred from homology"/>
<comment type="similarity">
    <text evidence="1">Belongs to the ATP-dependent AMP-binding enzyme family.</text>
</comment>
<dbReference type="RefSeq" id="WP_182707108.1">
    <property type="nucleotide sequence ID" value="NZ_JACJII010000001.1"/>
</dbReference>
<gene>
    <name evidence="4" type="ORF">HNR21_004974</name>
</gene>
<dbReference type="EMBL" id="JACJII010000001">
    <property type="protein sequence ID" value="MBA9006092.1"/>
    <property type="molecule type" value="Genomic_DNA"/>
</dbReference>
<comment type="caution">
    <text evidence="4">The sequence shown here is derived from an EMBL/GenBank/DDBJ whole genome shotgun (WGS) entry which is preliminary data.</text>
</comment>
<sequence>MGAYAAVYQHSISDPTRFWGLAARDVRWLAPPDRVLDDGAPPFYRWFTGGELNTCDNALDRHVEEGRGDLPALVVAGTAEDARTYTYAELTALTARFAGVLAGLGVARGDRVLVHLPPGAHAVVAMLACARLGAVHVVPAGAGPAPEELTAMIDATGPKAVVAAADGTGAGKPAVAAALRLAAHRVAHCVLWRRPGGGAGPMPPRDVDWDEAMASARPAGCTPVAATDPLHIVFAPGGTGPLKGVVRDNGGFSVALRWSLENLYGIGPGEAIGATTAVPPAAALSCAVYAPLLTGCTIVLCPAGAAPWRAIARHRVKGMLITRAELAALRAAGPDGAPPAGCDLTPLEALFLPGGAPGGEIARWAARVLGRPVAGAWAEPEYGRPLACVPYGLEPPPVPAGSAGLPAPGFDLRVLDPAGEPVPPGEPGALAVRLPLPPGALSTLWREDGRFVETYLSRYPGHCLTGATGRVDERGRVWVTGRSGG</sequence>
<evidence type="ECO:0000259" key="3">
    <source>
        <dbReference type="Pfam" id="PF16177"/>
    </source>
</evidence>
<dbReference type="SUPFAM" id="SSF56801">
    <property type="entry name" value="Acetyl-CoA synthetase-like"/>
    <property type="match status" value="1"/>
</dbReference>
<dbReference type="Proteomes" id="UP000539313">
    <property type="component" value="Unassembled WGS sequence"/>
</dbReference>
<feature type="domain" description="AMP-dependent synthetase/ligase" evidence="2">
    <location>
        <begin position="65"/>
        <end position="434"/>
    </location>
</feature>
<dbReference type="GO" id="GO:0050218">
    <property type="term" value="F:propionate-CoA ligase activity"/>
    <property type="evidence" value="ECO:0007669"/>
    <property type="project" value="UniProtKB-EC"/>
</dbReference>
<keyword evidence="5" id="KW-1185">Reference proteome</keyword>
<evidence type="ECO:0000313" key="4">
    <source>
        <dbReference type="EMBL" id="MBA9006092.1"/>
    </source>
</evidence>
<dbReference type="PANTHER" id="PTHR43347">
    <property type="entry name" value="ACYL-COA SYNTHETASE"/>
    <property type="match status" value="1"/>
</dbReference>
<dbReference type="PANTHER" id="PTHR43347:SF3">
    <property type="entry name" value="ACYL-COA SYNTHETASE SHORT-CHAIN FAMILY MEMBER 3, MITOCHONDRIAL"/>
    <property type="match status" value="1"/>
</dbReference>
<evidence type="ECO:0000259" key="2">
    <source>
        <dbReference type="Pfam" id="PF00501"/>
    </source>
</evidence>
<dbReference type="InterPro" id="IPR000873">
    <property type="entry name" value="AMP-dep_synth/lig_dom"/>
</dbReference>
<dbReference type="InterPro" id="IPR042099">
    <property type="entry name" value="ANL_N_sf"/>
</dbReference>